<sequence>MQASLVRISLQEHLAACSPSRERHAEPRATAKVNTFLHNVVRNGRARRGQARRGEAALLTRWQDSLIKRGLLITTMEIMFI</sequence>
<gene>
    <name evidence="1" type="ORF">E2C01_039555</name>
</gene>
<evidence type="ECO:0000313" key="1">
    <source>
        <dbReference type="EMBL" id="MPC45849.1"/>
    </source>
</evidence>
<dbReference type="AlphaFoldDB" id="A0A5B7FL24"/>
<keyword evidence="2" id="KW-1185">Reference proteome</keyword>
<name>A0A5B7FL24_PORTR</name>
<dbReference type="EMBL" id="VSRR010006922">
    <property type="protein sequence ID" value="MPC45849.1"/>
    <property type="molecule type" value="Genomic_DNA"/>
</dbReference>
<proteinExistence type="predicted"/>
<accession>A0A5B7FL24</accession>
<dbReference type="Proteomes" id="UP000324222">
    <property type="component" value="Unassembled WGS sequence"/>
</dbReference>
<protein>
    <submittedName>
        <fullName evidence="1">Uncharacterized protein</fullName>
    </submittedName>
</protein>
<comment type="caution">
    <text evidence="1">The sequence shown here is derived from an EMBL/GenBank/DDBJ whole genome shotgun (WGS) entry which is preliminary data.</text>
</comment>
<organism evidence="1 2">
    <name type="scientific">Portunus trituberculatus</name>
    <name type="common">Swimming crab</name>
    <name type="synonym">Neptunus trituberculatus</name>
    <dbReference type="NCBI Taxonomy" id="210409"/>
    <lineage>
        <taxon>Eukaryota</taxon>
        <taxon>Metazoa</taxon>
        <taxon>Ecdysozoa</taxon>
        <taxon>Arthropoda</taxon>
        <taxon>Crustacea</taxon>
        <taxon>Multicrustacea</taxon>
        <taxon>Malacostraca</taxon>
        <taxon>Eumalacostraca</taxon>
        <taxon>Eucarida</taxon>
        <taxon>Decapoda</taxon>
        <taxon>Pleocyemata</taxon>
        <taxon>Brachyura</taxon>
        <taxon>Eubrachyura</taxon>
        <taxon>Portunoidea</taxon>
        <taxon>Portunidae</taxon>
        <taxon>Portuninae</taxon>
        <taxon>Portunus</taxon>
    </lineage>
</organism>
<evidence type="ECO:0000313" key="2">
    <source>
        <dbReference type="Proteomes" id="UP000324222"/>
    </source>
</evidence>
<reference evidence="1 2" key="1">
    <citation type="submission" date="2019-05" db="EMBL/GenBank/DDBJ databases">
        <title>Another draft genome of Portunus trituberculatus and its Hox gene families provides insights of decapod evolution.</title>
        <authorList>
            <person name="Jeong J.-H."/>
            <person name="Song I."/>
            <person name="Kim S."/>
            <person name="Choi T."/>
            <person name="Kim D."/>
            <person name="Ryu S."/>
            <person name="Kim W."/>
        </authorList>
    </citation>
    <scope>NUCLEOTIDE SEQUENCE [LARGE SCALE GENOMIC DNA]</scope>
    <source>
        <tissue evidence="1">Muscle</tissue>
    </source>
</reference>